<proteinExistence type="predicted"/>
<reference evidence="1 2" key="2">
    <citation type="submission" date="2019-09" db="EMBL/GenBank/DDBJ databases">
        <authorList>
            <person name="Jin C."/>
        </authorList>
    </citation>
    <scope>NUCLEOTIDE SEQUENCE [LARGE SCALE GENOMIC DNA]</scope>
    <source>
        <strain evidence="1 2">BN130099</strain>
    </source>
</reference>
<dbReference type="SUPFAM" id="SSF140453">
    <property type="entry name" value="EsxAB dimer-like"/>
    <property type="match status" value="1"/>
</dbReference>
<evidence type="ECO:0000313" key="2">
    <source>
        <dbReference type="Proteomes" id="UP000325003"/>
    </source>
</evidence>
<comment type="caution">
    <text evidence="1">The sequence shown here is derived from an EMBL/GenBank/DDBJ whole genome shotgun (WGS) entry which is preliminary data.</text>
</comment>
<sequence>MGMDVEQVRGLGSQLNSQADQIGSVISAIEGIVGSLSAAWTGTDATQFADWWNSQHRPALQAAQDAIAGLGQSALNNADAQEQVSGA</sequence>
<dbReference type="EMBL" id="VUJV01000001">
    <property type="protein sequence ID" value="KAA1422085.1"/>
    <property type="molecule type" value="Genomic_DNA"/>
</dbReference>
<name>A0A5B1LMT6_9ACTN</name>
<protein>
    <recommendedName>
        <fullName evidence="3">WXG100 family type VII secretion target</fullName>
    </recommendedName>
</protein>
<organism evidence="1 2">
    <name type="scientific">Nocardioides humilatus</name>
    <dbReference type="NCBI Taxonomy" id="2607660"/>
    <lineage>
        <taxon>Bacteria</taxon>
        <taxon>Bacillati</taxon>
        <taxon>Actinomycetota</taxon>
        <taxon>Actinomycetes</taxon>
        <taxon>Propionibacteriales</taxon>
        <taxon>Nocardioidaceae</taxon>
        <taxon>Nocardioides</taxon>
    </lineage>
</organism>
<keyword evidence="2" id="KW-1185">Reference proteome</keyword>
<accession>A0A5B1LMT6</accession>
<gene>
    <name evidence="1" type="ORF">F0U44_04520</name>
</gene>
<dbReference type="Proteomes" id="UP000325003">
    <property type="component" value="Unassembled WGS sequence"/>
</dbReference>
<dbReference type="AlphaFoldDB" id="A0A5B1LMT6"/>
<evidence type="ECO:0008006" key="3">
    <source>
        <dbReference type="Google" id="ProtNLM"/>
    </source>
</evidence>
<dbReference type="InterPro" id="IPR036689">
    <property type="entry name" value="ESAT-6-like_sf"/>
</dbReference>
<dbReference type="Pfam" id="PF06013">
    <property type="entry name" value="WXG100"/>
    <property type="match status" value="1"/>
</dbReference>
<dbReference type="Gene3D" id="1.10.287.1060">
    <property type="entry name" value="ESAT-6-like"/>
    <property type="match status" value="1"/>
</dbReference>
<reference evidence="1 2" key="1">
    <citation type="submission" date="2019-09" db="EMBL/GenBank/DDBJ databases">
        <title>Nocardioides panacisoli sp. nov., isolated from the soil of a ginseng field.</title>
        <authorList>
            <person name="Cho C."/>
        </authorList>
    </citation>
    <scope>NUCLEOTIDE SEQUENCE [LARGE SCALE GENOMIC DNA]</scope>
    <source>
        <strain evidence="1 2">BN130099</strain>
    </source>
</reference>
<evidence type="ECO:0000313" key="1">
    <source>
        <dbReference type="EMBL" id="KAA1422085.1"/>
    </source>
</evidence>
<dbReference type="InterPro" id="IPR010310">
    <property type="entry name" value="T7SS_ESAT-6-like"/>
</dbReference>